<sequence length="154" mass="16140">MMQMQMPMQPDNYHHLSMGMGMGMGMGSMGMGRNYAELAELSRVLRGGPSSASSTASAVNLPIQSQINYPGGGGGGGGFTISGLNLNLGGGSTQGVMRPIQPPPPHDAMTTAPSFAAAENGYAPDQMNTANGPSNRYLSMDHCMDLDTYWPTTY</sequence>
<dbReference type="Proteomes" id="UP000188268">
    <property type="component" value="Unassembled WGS sequence"/>
</dbReference>
<name>A0A1R3KXE6_COCAP</name>
<dbReference type="OrthoDB" id="1424968at2759"/>
<dbReference type="EMBL" id="AWWV01001028">
    <property type="protein sequence ID" value="OMP11689.1"/>
    <property type="molecule type" value="Genomic_DNA"/>
</dbReference>
<reference evidence="1 2" key="1">
    <citation type="submission" date="2013-09" db="EMBL/GenBank/DDBJ databases">
        <title>Corchorus capsularis genome sequencing.</title>
        <authorList>
            <person name="Alam M."/>
            <person name="Haque M.S."/>
            <person name="Islam M.S."/>
            <person name="Emdad E.M."/>
            <person name="Islam M.M."/>
            <person name="Ahmed B."/>
            <person name="Halim A."/>
            <person name="Hossen Q.M.M."/>
            <person name="Hossain M.Z."/>
            <person name="Ahmed R."/>
            <person name="Khan M.M."/>
            <person name="Islam R."/>
            <person name="Rashid M.M."/>
            <person name="Khan S.A."/>
            <person name="Rahman M.S."/>
            <person name="Alam M."/>
        </authorList>
    </citation>
    <scope>NUCLEOTIDE SEQUENCE [LARGE SCALE GENOMIC DNA]</scope>
    <source>
        <strain evidence="2">cv. CVL-1</strain>
        <tissue evidence="1">Whole seedling</tissue>
    </source>
</reference>
<protein>
    <submittedName>
        <fullName evidence="1">Uncharacterized protein</fullName>
    </submittedName>
</protein>
<dbReference type="Gramene" id="OMP11689">
    <property type="protein sequence ID" value="OMP11689"/>
    <property type="gene ID" value="CCACVL1_00339"/>
</dbReference>
<proteinExistence type="predicted"/>
<dbReference type="AlphaFoldDB" id="A0A1R3KXE6"/>
<dbReference type="STRING" id="210143.A0A1R3KXE6"/>
<evidence type="ECO:0000313" key="1">
    <source>
        <dbReference type="EMBL" id="OMP11689.1"/>
    </source>
</evidence>
<accession>A0A1R3KXE6</accession>
<keyword evidence="2" id="KW-1185">Reference proteome</keyword>
<comment type="caution">
    <text evidence="1">The sequence shown here is derived from an EMBL/GenBank/DDBJ whole genome shotgun (WGS) entry which is preliminary data.</text>
</comment>
<gene>
    <name evidence="1" type="ORF">CCACVL1_00339</name>
</gene>
<organism evidence="1 2">
    <name type="scientific">Corchorus capsularis</name>
    <name type="common">Jute</name>
    <dbReference type="NCBI Taxonomy" id="210143"/>
    <lineage>
        <taxon>Eukaryota</taxon>
        <taxon>Viridiplantae</taxon>
        <taxon>Streptophyta</taxon>
        <taxon>Embryophyta</taxon>
        <taxon>Tracheophyta</taxon>
        <taxon>Spermatophyta</taxon>
        <taxon>Magnoliopsida</taxon>
        <taxon>eudicotyledons</taxon>
        <taxon>Gunneridae</taxon>
        <taxon>Pentapetalae</taxon>
        <taxon>rosids</taxon>
        <taxon>malvids</taxon>
        <taxon>Malvales</taxon>
        <taxon>Malvaceae</taxon>
        <taxon>Grewioideae</taxon>
        <taxon>Apeibeae</taxon>
        <taxon>Corchorus</taxon>
    </lineage>
</organism>
<evidence type="ECO:0000313" key="2">
    <source>
        <dbReference type="Proteomes" id="UP000188268"/>
    </source>
</evidence>